<dbReference type="InterPro" id="IPR012337">
    <property type="entry name" value="RNaseH-like_sf"/>
</dbReference>
<name>A0A3L6MTN4_FUSOX</name>
<gene>
    <name evidence="9" type="ORF">BFJ65_g17830</name>
</gene>
<dbReference type="Pfam" id="PF07727">
    <property type="entry name" value="RVT_2"/>
    <property type="match status" value="1"/>
</dbReference>
<dbReference type="Gene3D" id="3.30.420.10">
    <property type="entry name" value="Ribonuclease H-like superfamily/Ribonuclease H"/>
    <property type="match status" value="2"/>
</dbReference>
<dbReference type="GO" id="GO:0003723">
    <property type="term" value="F:RNA binding"/>
    <property type="evidence" value="ECO:0007669"/>
    <property type="project" value="UniProtKB-KW"/>
</dbReference>
<dbReference type="PROSITE" id="PS50878">
    <property type="entry name" value="RT_POL"/>
    <property type="match status" value="1"/>
</dbReference>
<dbReference type="InterPro" id="IPR036397">
    <property type="entry name" value="RNaseH_sf"/>
</dbReference>
<dbReference type="GO" id="GO:0005739">
    <property type="term" value="C:mitochondrion"/>
    <property type="evidence" value="ECO:0007669"/>
    <property type="project" value="UniProtKB-SubCell"/>
</dbReference>
<dbReference type="GO" id="GO:0005634">
    <property type="term" value="C:nucleus"/>
    <property type="evidence" value="ECO:0007669"/>
    <property type="project" value="UniProtKB-ARBA"/>
</dbReference>
<evidence type="ECO:0000256" key="5">
    <source>
        <dbReference type="SAM" id="Coils"/>
    </source>
</evidence>
<dbReference type="Pfam" id="PF22936">
    <property type="entry name" value="Pol_BBD"/>
    <property type="match status" value="1"/>
</dbReference>
<dbReference type="SUPFAM" id="SSF56672">
    <property type="entry name" value="DNA/RNA polymerases"/>
    <property type="match status" value="2"/>
</dbReference>
<dbReference type="InterPro" id="IPR036691">
    <property type="entry name" value="Endo/exonu/phosph_ase_sf"/>
</dbReference>
<feature type="coiled-coil region" evidence="5">
    <location>
        <begin position="92"/>
        <end position="140"/>
    </location>
</feature>
<feature type="compositionally biased region" description="Polar residues" evidence="6">
    <location>
        <begin position="1686"/>
        <end position="1708"/>
    </location>
</feature>
<evidence type="ECO:0000259" key="8">
    <source>
        <dbReference type="PROSITE" id="PS50994"/>
    </source>
</evidence>
<sequence length="3103" mass="350998">MDAVADSIVVTSEDACPRDSSMRKSDRPRKLTAKGMENLSGNVGIVMQALIREVREETMKQMAKAQQETVKEITTSHERIIETLWNAWKKEQQALKQMIEGQEKAIRQLQQDIQGIQAQAAQERKLMQEQIDELKRMQQHAPRDIEPLQVQASEEIKRIHEKLDIMAQHAVAGSARTNPRQSFADIARMSPTEGQNGGVRGPEVVSSPTPPLSSPGEDLFCTIDISGVGDDDSNKAQIGEVRQAIEAAVRTRKKDERWRCAAVVRGARNANIIKVICRDVAELHMVRQAVLETDIPGAKLLRERLYPVKINGANRSAVLDSNHNLLPGVAEVLGQENEVTIARMNWLSDKGNGKAYGSMVIYVTKESDARRLLEDKYFHLAGESARTSMHSSAKKRRDAADVRSEDITMDNANQQSQCACHAEDGTNHSVEHVDCVKCEEMSTRLQVYQLNVRKNDKVHLSMMNDKELEDYVALAVAEPWACTIEGQVMTVPNHHSNWTKMIPTKTREPRVSRWPIRSMLWIRRDLEAEQVPIPSPDLTAAIVRFPERDVLVVSVYIEGRNEQALEAAMGQLHTAIAKFRNGSGRRTDVILVGDFNRHDTLWGGDEVTGRRQGEAGPIIELMGEHGLHSLLPRGTKTWEGPGGIASTIDLVLASTELADEMTSCGIHPTEHGSDHRAIRTEFDTTPPERTPSDRLLFKNAPWLEIKERVRTKLEALPCGGTVQAQTDRLMSVVLDAINDLVPRAKPSPYAKRWWTTDLTRLRRMYTYWRNQARACRRRGREAADLEQKAREAAKEYHDAIRRQKKAHWDSFLEDGANIWQSAKYLSPGGEAMGDKIPPLKRRDGTTTSDKAEQAEELLSVFFPPLPAVIEDEERRPAQREIAMPELTLEEVEEKVMAAKAWKAPGEDGLPAMVWKQLWPVVGERVLHLFRTSLRDGELPVQWRSAKIIPLKKPGKDNYKVAKSWRPISLLSTLGKILEAVVADRISYAVETFGLLPTNHFGGRKQRSADQALLLLQEHIYKAWRNRKVLSLISFDVKGAYNGVFKDRLLQRLEARGIPKGLVKWIDAFCSNRSATIVVNGYTSGRRDLPQAGLPQGSPLSPVLFLFFNADLVQRKIDAKGGSIAFIDDYSAWVTGPTAEANRAGIQAVIDRALEWEKRSGATFEEDKTVIIHFTRHPERTNESPYTIKGQAIIPKKSGKILGLVMDSELRYEEHVKEAATRGLRAAMCLRRLKMLTPRTARQLFVATVAPTMDYASNVWSHRRGVRETKWLNEAQKMGVQAITGAFKTVSIAVAEAEAGILPIGERHAQAGTRLYVNMQALPKTHPLATLRVRETRRYLSPLTKLALAHDGVIARMETIEPYALPPWHRHMVVKYDSDKEAAADVDTGDNVTETSSMRQVLIATSASARNGLVGMGGVVRNTAGGGVNDDVIAKYSVTLGLRDEQNAYMAELEAIAMVLRCMPHGLRHREVIMATRNRSALQAIAKPRQQSGQGTIREIYKHVERLEKGGNTIEMRWVSSTDESFTLGAKAKAEARKATDSGCRVTNPPKQARSTRLRVLLTQRRQRMMLPEGVGGYSKRLDKALPGKHTRTLYDALKRRESDILVQLRTGMARVNRYLHRIGAAETDTCDCGQEEETVEHFLFRCPRWDEQREHMRNVDREMIGNLSFFLGGKTAEDGHRWSPNLGASRTGSPDHQTNQLSNDDSTPTVFEKNTLFLPKELKLIGPSNWEQFSPAQKAILRINGLEDAVFGDYPSEDQMTTDQKIKAAKAAISIRGNCTGEALSQLVGMEDPKEMFNLLQGYCVGSGPVLLQTTLYQFIRIKTSSYETIPQFNVEFERLVKLLLDQKEPISDTLKKVVYLAACESEYPEWTARQRALLRSEHPPTLRSMQQDLVDENRSSDEEDDIASAYWSHGKKANKKNDLGAKKSRTQNHRRNKPQKAFRNENNHRINKSRDHVCSNCKKKGHHETDCWFTHKDKRPDWAVKLAKELAEHDRQNEDTKSLHIRESNRRTVERSFLILEDEISNAPVQVVEKCRISASYESKPERWLFDTGSSVHICNDRHLFSSLQPATRTVLITGGGRVYPSGRGTVKMTFFNKRQEEVIINLKDALYIPEFPVNIMSGLKLYTSGGWVDGNDLYDSTGDLFGQLFIGIDGLYVNTEKDFHHLEYKNHLVSSAISYHAISKGDCLDIGLWHRRLGHINPHQVSETAKMTRGMFCKKRHNHKSFDYCLACDVSKALRWSPRNKRRRATRAGFIHVDTFKVNPPGINGQRWGIIATDDRHRMRWSYTFTRKSMASEFLSKLISALWTQYKVRVHTIQMDGGSELYGASIKGLERTHGVRIIRTPPYTPEFNGVAERSNRVIFDKVRTTIESEQIPSELWPFVLQDMVRKTNCTTTRAVDGLTPLESFLNEVSPGQDNKPDLSGERICGSQVTIHIPQERRLRSHKFGPRGETGIYINMEGSQIYTCWVPSRRKGHQIVRSANVTFYEKVGEKDLQTGTEHDVEPTIRTNGAPISCRPQSALERTETPMSNKSEVHYLQHTEVHYPPCEQTTTSETSVQLPDPRKEEITEPKTMTEALQGPYREHWLRAIHSELRSILTKGIWRILDRNQAHHKPLTVKWVFKVKKDEEGGLDKFKARLVVRGFEQQPGFDYDQTFASVAKVATWRILLTVAACLDWEIEQMDVSTAFLEGDLDEDVFIEMPEGLVEYFEQHPEDCPSDFSSEKICKLLKSLYGLKQAPRQWQMKLKKTLESLGFRQIISDMAVYKNPATGVIIITYVDDLLIMGNDKQVIQGYKARLGEIFTMTDLGPAKHFLGNTEEIRLRKLPTSQDPMERNSLSTLRPRDDGDSASPEEREDYSSKTGSLMYGMTQTRPDLAFLLSILSRYMSNPSPAHSQLIKRGYRYLQQTKHHGLVLGGVRKDPKDAWSVTAWADSDWKGDNFTGRSTFGWLVQLEESTVSWRAKRHETVALSTTEAEYTALSQCARELTWIRNLFSELQLSLDIPILLNGDNQGSLKLCRNPELHQRTKHIPLVEHHIREEIEAGNIDVQYVRSHKQIADGLTKPLPAASHDKFLEALRVSQSPTEEGGRLLWNTQEPTTADP</sequence>
<dbReference type="Proteomes" id="UP000270866">
    <property type="component" value="Unassembled WGS sequence"/>
</dbReference>
<evidence type="ECO:0000256" key="3">
    <source>
        <dbReference type="ARBA" id="ARBA00022884"/>
    </source>
</evidence>
<keyword evidence="2" id="KW-0378">Hydrolase</keyword>
<dbReference type="InterPro" id="IPR000477">
    <property type="entry name" value="RT_dom"/>
</dbReference>
<dbReference type="PROSITE" id="PS50994">
    <property type="entry name" value="INTEGRASE"/>
    <property type="match status" value="1"/>
</dbReference>
<organism evidence="9 10">
    <name type="scientific">Fusarium oxysporum f. sp. cepae</name>
    <dbReference type="NCBI Taxonomy" id="396571"/>
    <lineage>
        <taxon>Eukaryota</taxon>
        <taxon>Fungi</taxon>
        <taxon>Dikarya</taxon>
        <taxon>Ascomycota</taxon>
        <taxon>Pezizomycotina</taxon>
        <taxon>Sordariomycetes</taxon>
        <taxon>Hypocreomycetidae</taxon>
        <taxon>Hypocreales</taxon>
        <taxon>Nectriaceae</taxon>
        <taxon>Fusarium</taxon>
        <taxon>Fusarium oxysporum species complex</taxon>
    </lineage>
</organism>
<evidence type="ECO:0000313" key="10">
    <source>
        <dbReference type="Proteomes" id="UP000270866"/>
    </source>
</evidence>
<dbReference type="InterPro" id="IPR013103">
    <property type="entry name" value="RVT_2"/>
</dbReference>
<dbReference type="SUPFAM" id="SSF53098">
    <property type="entry name" value="Ribonuclease H-like"/>
    <property type="match status" value="1"/>
</dbReference>
<dbReference type="EMBL" id="MRCU01000016">
    <property type="protein sequence ID" value="RKK07625.1"/>
    <property type="molecule type" value="Genomic_DNA"/>
</dbReference>
<proteinExistence type="predicted"/>
<evidence type="ECO:0000256" key="1">
    <source>
        <dbReference type="ARBA" id="ARBA00004173"/>
    </source>
</evidence>
<feature type="compositionally biased region" description="Polar residues" evidence="6">
    <location>
        <begin position="2828"/>
        <end position="2841"/>
    </location>
</feature>
<keyword evidence="4" id="KW-0496">Mitochondrion</keyword>
<feature type="compositionally biased region" description="Polar residues" evidence="6">
    <location>
        <begin position="3093"/>
        <end position="3103"/>
    </location>
</feature>
<comment type="caution">
    <text evidence="9">The sequence shown here is derived from an EMBL/GenBank/DDBJ whole genome shotgun (WGS) entry which is preliminary data.</text>
</comment>
<dbReference type="GO" id="GO:0015074">
    <property type="term" value="P:DNA integration"/>
    <property type="evidence" value="ECO:0007669"/>
    <property type="project" value="InterPro"/>
</dbReference>
<feature type="coiled-coil region" evidence="5">
    <location>
        <begin position="775"/>
        <end position="802"/>
    </location>
</feature>
<evidence type="ECO:0000259" key="7">
    <source>
        <dbReference type="PROSITE" id="PS50878"/>
    </source>
</evidence>
<feature type="region of interest" description="Disordered" evidence="6">
    <location>
        <begin position="3081"/>
        <end position="3103"/>
    </location>
</feature>
<feature type="region of interest" description="Disordered" evidence="6">
    <location>
        <begin position="1680"/>
        <end position="1708"/>
    </location>
</feature>
<evidence type="ECO:0000256" key="2">
    <source>
        <dbReference type="ARBA" id="ARBA00022750"/>
    </source>
</evidence>
<dbReference type="PANTHER" id="PTHR33481">
    <property type="entry name" value="REVERSE TRANSCRIPTASE"/>
    <property type="match status" value="1"/>
</dbReference>
<evidence type="ECO:0000313" key="9">
    <source>
        <dbReference type="EMBL" id="RKK07625.1"/>
    </source>
</evidence>
<feature type="domain" description="Integrase catalytic" evidence="8">
    <location>
        <begin position="2240"/>
        <end position="2414"/>
    </location>
</feature>
<feature type="region of interest" description="Disordered" evidence="6">
    <location>
        <begin position="190"/>
        <end position="216"/>
    </location>
</feature>
<dbReference type="Pfam" id="PF14529">
    <property type="entry name" value="Exo_endo_phos_2"/>
    <property type="match status" value="1"/>
</dbReference>
<feature type="compositionally biased region" description="Polar residues" evidence="6">
    <location>
        <begin position="2551"/>
        <end position="2561"/>
    </location>
</feature>
<keyword evidence="3" id="KW-0694">RNA-binding</keyword>
<protein>
    <submittedName>
        <fullName evidence="9">Retrovirus-related Pol polyprotein from transposon TNT 1-94</fullName>
    </submittedName>
</protein>
<keyword evidence="2" id="KW-0064">Aspartyl protease</keyword>
<dbReference type="SUPFAM" id="SSF56219">
    <property type="entry name" value="DNase I-like"/>
    <property type="match status" value="1"/>
</dbReference>
<dbReference type="Pfam" id="PF00078">
    <property type="entry name" value="RVT_1"/>
    <property type="match status" value="1"/>
</dbReference>
<dbReference type="Gene3D" id="3.60.10.10">
    <property type="entry name" value="Endonuclease/exonuclease/phosphatase"/>
    <property type="match status" value="1"/>
</dbReference>
<feature type="domain" description="Reverse transcriptase" evidence="7">
    <location>
        <begin position="931"/>
        <end position="1192"/>
    </location>
</feature>
<dbReference type="InterPro" id="IPR054722">
    <property type="entry name" value="PolX-like_BBD"/>
</dbReference>
<comment type="subcellular location">
    <subcellularLocation>
        <location evidence="1">Mitochondrion</location>
    </subcellularLocation>
</comment>
<reference evidence="9 10" key="1">
    <citation type="journal article" date="2018" name="Sci. Rep.">
        <title>Characterisation of pathogen-specific regions and novel effector candidates in Fusarium oxysporum f. sp. cepae.</title>
        <authorList>
            <person name="Armitage A.D."/>
            <person name="Taylor A."/>
            <person name="Sobczyk M.K."/>
            <person name="Baxter L."/>
            <person name="Greenfield B.P."/>
            <person name="Bates H.J."/>
            <person name="Wilson F."/>
            <person name="Jackson A.C."/>
            <person name="Ott S."/>
            <person name="Harrison R.J."/>
            <person name="Clarkson J.P."/>
        </authorList>
    </citation>
    <scope>NUCLEOTIDE SEQUENCE [LARGE SCALE GENOMIC DNA]</scope>
    <source>
        <strain evidence="9 10">FoC_Fus2</strain>
    </source>
</reference>
<accession>A0A3L6MTN4</accession>
<dbReference type="InterPro" id="IPR043502">
    <property type="entry name" value="DNA/RNA_pol_sf"/>
</dbReference>
<dbReference type="InterPro" id="IPR005135">
    <property type="entry name" value="Endo/exonuclease/phosphatase"/>
</dbReference>
<feature type="region of interest" description="Disordered" evidence="6">
    <location>
        <begin position="2549"/>
        <end position="2571"/>
    </location>
</feature>
<keyword evidence="2" id="KW-0645">Protease</keyword>
<dbReference type="GO" id="GO:0004190">
    <property type="term" value="F:aspartic-type endopeptidase activity"/>
    <property type="evidence" value="ECO:0007669"/>
    <property type="project" value="UniProtKB-KW"/>
</dbReference>
<dbReference type="InterPro" id="IPR001584">
    <property type="entry name" value="Integrase_cat-core"/>
</dbReference>
<evidence type="ECO:0000256" key="4">
    <source>
        <dbReference type="ARBA" id="ARBA00023128"/>
    </source>
</evidence>
<feature type="region of interest" description="Disordered" evidence="6">
    <location>
        <begin position="1910"/>
        <end position="1950"/>
    </location>
</feature>
<evidence type="ECO:0000256" key="6">
    <source>
        <dbReference type="SAM" id="MobiDB-lite"/>
    </source>
</evidence>
<dbReference type="CDD" id="cd01650">
    <property type="entry name" value="RT_nLTR_like"/>
    <property type="match status" value="1"/>
</dbReference>
<feature type="region of interest" description="Disordered" evidence="6">
    <location>
        <begin position="2824"/>
        <end position="2863"/>
    </location>
</feature>
<dbReference type="CDD" id="cd09272">
    <property type="entry name" value="RNase_HI_RT_Ty1"/>
    <property type="match status" value="1"/>
</dbReference>
<feature type="compositionally biased region" description="Basic residues" evidence="6">
    <location>
        <begin position="1927"/>
        <end position="1941"/>
    </location>
</feature>
<keyword evidence="5" id="KW-0175">Coiled coil</keyword>
<dbReference type="PANTHER" id="PTHR33481:SF1">
    <property type="entry name" value="ENDONUCLEASE_EXONUCLEASE_PHOSPHATASE DOMAIN-CONTAINING PROTEIN-RELATED"/>
    <property type="match status" value="1"/>
</dbReference>